<proteinExistence type="inferred from homology"/>
<dbReference type="PRINTS" id="PR00081">
    <property type="entry name" value="GDHRDH"/>
</dbReference>
<dbReference type="SUPFAM" id="SSF51735">
    <property type="entry name" value="NAD(P)-binding Rossmann-fold domains"/>
    <property type="match status" value="1"/>
</dbReference>
<comment type="similarity">
    <text evidence="1">Belongs to the short-chain dehydrogenases/reductases (SDR) family.</text>
</comment>
<dbReference type="PANTHER" id="PTHR43639:SF1">
    <property type="entry name" value="SHORT-CHAIN DEHYDROGENASE_REDUCTASE FAMILY PROTEIN"/>
    <property type="match status" value="1"/>
</dbReference>
<name>A0A381QL84_9ZZZZ</name>
<dbReference type="Pfam" id="PF00106">
    <property type="entry name" value="adh_short"/>
    <property type="match status" value="1"/>
</dbReference>
<evidence type="ECO:0000256" key="2">
    <source>
        <dbReference type="ARBA" id="ARBA00023002"/>
    </source>
</evidence>
<gene>
    <name evidence="3" type="ORF">METZ01_LOCUS32980</name>
</gene>
<dbReference type="PROSITE" id="PS00061">
    <property type="entry name" value="ADH_SHORT"/>
    <property type="match status" value="1"/>
</dbReference>
<accession>A0A381QL84</accession>
<organism evidence="3">
    <name type="scientific">marine metagenome</name>
    <dbReference type="NCBI Taxonomy" id="408172"/>
    <lineage>
        <taxon>unclassified sequences</taxon>
        <taxon>metagenomes</taxon>
        <taxon>ecological metagenomes</taxon>
    </lineage>
</organism>
<dbReference type="GO" id="GO:0016491">
    <property type="term" value="F:oxidoreductase activity"/>
    <property type="evidence" value="ECO:0007669"/>
    <property type="project" value="UniProtKB-KW"/>
</dbReference>
<reference evidence="3" key="1">
    <citation type="submission" date="2018-05" db="EMBL/GenBank/DDBJ databases">
        <authorList>
            <person name="Lanie J.A."/>
            <person name="Ng W.-L."/>
            <person name="Kazmierczak K.M."/>
            <person name="Andrzejewski T.M."/>
            <person name="Davidsen T.M."/>
            <person name="Wayne K.J."/>
            <person name="Tettelin H."/>
            <person name="Glass J.I."/>
            <person name="Rusch D."/>
            <person name="Podicherti R."/>
            <person name="Tsui H.-C.T."/>
            <person name="Winkler M.E."/>
        </authorList>
    </citation>
    <scope>NUCLEOTIDE SEQUENCE</scope>
</reference>
<dbReference type="InterPro" id="IPR020904">
    <property type="entry name" value="Sc_DH/Rdtase_CS"/>
</dbReference>
<dbReference type="Gene3D" id="3.40.50.720">
    <property type="entry name" value="NAD(P)-binding Rossmann-like Domain"/>
    <property type="match status" value="1"/>
</dbReference>
<dbReference type="InterPro" id="IPR036291">
    <property type="entry name" value="NAD(P)-bd_dom_sf"/>
</dbReference>
<protein>
    <recommendedName>
        <fullName evidence="4">Short-chain dehydrogenase</fullName>
    </recommendedName>
</protein>
<dbReference type="InterPro" id="IPR002347">
    <property type="entry name" value="SDR_fam"/>
</dbReference>
<sequence length="243" mass="26393">MDLKDKVALVTGSGVRLGQAIAQKLGQLGMRVVIHYHHSEKGAKQTVKLLPGDESRHLILQADLKDVTAIKELVRKAEEESGPISVLINNAADFFPTPFFSTSEEEWDHLIELNLKAPFFLAQTIAEGMKKRGEGKIINMVDVSADRPWPGFLPYCTSKAGLSSLTIGLARALAPEVQVSAIAPGTVLPPPDHAEMDLSESVKRSLLKRIGLAEDIVQAVEYLLKSDFVTGTILPVDGGRSVY</sequence>
<evidence type="ECO:0008006" key="4">
    <source>
        <dbReference type="Google" id="ProtNLM"/>
    </source>
</evidence>
<keyword evidence="2" id="KW-0560">Oxidoreductase</keyword>
<dbReference type="PANTHER" id="PTHR43639">
    <property type="entry name" value="OXIDOREDUCTASE, SHORT-CHAIN DEHYDROGENASE/REDUCTASE FAMILY (AFU_ORTHOLOGUE AFUA_5G02870)"/>
    <property type="match status" value="1"/>
</dbReference>
<evidence type="ECO:0000256" key="1">
    <source>
        <dbReference type="ARBA" id="ARBA00006484"/>
    </source>
</evidence>
<dbReference type="EMBL" id="UINC01001415">
    <property type="protein sequence ID" value="SUZ80126.1"/>
    <property type="molecule type" value="Genomic_DNA"/>
</dbReference>
<dbReference type="PRINTS" id="PR00080">
    <property type="entry name" value="SDRFAMILY"/>
</dbReference>
<dbReference type="AlphaFoldDB" id="A0A381QL84"/>
<evidence type="ECO:0000313" key="3">
    <source>
        <dbReference type="EMBL" id="SUZ80126.1"/>
    </source>
</evidence>